<organism evidence="7 8">
    <name type="scientific">Rhizobium setariae</name>
    <dbReference type="NCBI Taxonomy" id="2801340"/>
    <lineage>
        <taxon>Bacteria</taxon>
        <taxon>Pseudomonadati</taxon>
        <taxon>Pseudomonadota</taxon>
        <taxon>Alphaproteobacteria</taxon>
        <taxon>Hyphomicrobiales</taxon>
        <taxon>Rhizobiaceae</taxon>
        <taxon>Rhizobium/Agrobacterium group</taxon>
        <taxon>Rhizobium</taxon>
    </lineage>
</organism>
<protein>
    <submittedName>
        <fullName evidence="7">COG4223 family protein</fullName>
    </submittedName>
</protein>
<dbReference type="Pfam" id="PF09731">
    <property type="entry name" value="Mitofilin"/>
    <property type="match status" value="1"/>
</dbReference>
<comment type="caution">
    <text evidence="7">The sequence shown here is derived from an EMBL/GenBank/DDBJ whole genome shotgun (WGS) entry which is preliminary data.</text>
</comment>
<keyword evidence="4 6" id="KW-0472">Membrane</keyword>
<name>A0A937CM98_9HYPH</name>
<dbReference type="InterPro" id="IPR019133">
    <property type="entry name" value="MIC60"/>
</dbReference>
<accession>A0A937CM98</accession>
<keyword evidence="2 6" id="KW-0812">Transmembrane</keyword>
<feature type="region of interest" description="Disordered" evidence="5">
    <location>
        <begin position="1"/>
        <end position="77"/>
    </location>
</feature>
<feature type="compositionally biased region" description="Basic and acidic residues" evidence="5">
    <location>
        <begin position="1"/>
        <end position="17"/>
    </location>
</feature>
<reference evidence="7" key="1">
    <citation type="submission" date="2021-01" db="EMBL/GenBank/DDBJ databases">
        <title>Rhizobium sp. strain KVB221 16S ribosomal RNA gene Genome sequencing and assembly.</title>
        <authorList>
            <person name="Kang M."/>
        </authorList>
    </citation>
    <scope>NUCLEOTIDE SEQUENCE</scope>
    <source>
        <strain evidence="7">KVB221</strain>
    </source>
</reference>
<evidence type="ECO:0000313" key="7">
    <source>
        <dbReference type="EMBL" id="MBL0374060.1"/>
    </source>
</evidence>
<gene>
    <name evidence="7" type="ORF">JJB09_18725</name>
</gene>
<evidence type="ECO:0000256" key="3">
    <source>
        <dbReference type="ARBA" id="ARBA00022989"/>
    </source>
</evidence>
<evidence type="ECO:0000256" key="4">
    <source>
        <dbReference type="ARBA" id="ARBA00023136"/>
    </source>
</evidence>
<evidence type="ECO:0000256" key="5">
    <source>
        <dbReference type="SAM" id="MobiDB-lite"/>
    </source>
</evidence>
<evidence type="ECO:0000256" key="1">
    <source>
        <dbReference type="ARBA" id="ARBA00004370"/>
    </source>
</evidence>
<dbReference type="EMBL" id="JAEQNC010000011">
    <property type="protein sequence ID" value="MBL0374060.1"/>
    <property type="molecule type" value="Genomic_DNA"/>
</dbReference>
<evidence type="ECO:0000256" key="2">
    <source>
        <dbReference type="ARBA" id="ARBA00022692"/>
    </source>
</evidence>
<keyword evidence="8" id="KW-1185">Reference proteome</keyword>
<dbReference type="AlphaFoldDB" id="A0A937CM98"/>
<dbReference type="Proteomes" id="UP000633219">
    <property type="component" value="Unassembled WGS sequence"/>
</dbReference>
<keyword evidence="3 6" id="KW-1133">Transmembrane helix</keyword>
<feature type="compositionally biased region" description="Low complexity" evidence="5">
    <location>
        <begin position="41"/>
        <end position="62"/>
    </location>
</feature>
<sequence length="393" mass="40429">MKTDPTRHSRPNDDPKTIDLAAGEVKDIAVSEAEGTEEDVSASSAAEGDASAASEATATTTNSDDRRFAEPTRPASGGGSLSLIAAGLIGGAVVLGGAAGLQYWGVFPSLNSDDKTAQTLNLLSAEIEGLKTSIKTVEAAKPDVDLTPVTEKIAALEKRMADVPAANGLSVDADARLSVLGMEIGGIKASVEEAKKSFDAANAQLVMRLEALEKKAAEPRDDVNVAVAIASAGLKAAIDRGGPFITELDTLEGIDAQDPAVQELKKFAAIGVPSRSTLIASFPNAADRILAAVHVDDPNQGLMDRLWASAFSSVKVRPVGNVEGDGPDAVVARIEAKLTDGDLKAAAVEWQALPEAAQKAAGDFKASLDARIRVEELVGSALTKAVSGTQTKG</sequence>
<dbReference type="GO" id="GO:0016020">
    <property type="term" value="C:membrane"/>
    <property type="evidence" value="ECO:0007669"/>
    <property type="project" value="UniProtKB-SubCell"/>
</dbReference>
<evidence type="ECO:0000256" key="6">
    <source>
        <dbReference type="SAM" id="Phobius"/>
    </source>
</evidence>
<feature type="transmembrane region" description="Helical" evidence="6">
    <location>
        <begin position="83"/>
        <end position="105"/>
    </location>
</feature>
<comment type="subcellular location">
    <subcellularLocation>
        <location evidence="1">Membrane</location>
    </subcellularLocation>
</comment>
<evidence type="ECO:0000313" key="8">
    <source>
        <dbReference type="Proteomes" id="UP000633219"/>
    </source>
</evidence>
<dbReference type="RefSeq" id="WP_201661671.1">
    <property type="nucleotide sequence ID" value="NZ_JAEQNC010000011.1"/>
</dbReference>
<proteinExistence type="predicted"/>